<name>A0A1J1IFR3_9DIPT</name>
<dbReference type="Proteomes" id="UP000183832">
    <property type="component" value="Unassembled WGS sequence"/>
</dbReference>
<sequence>MPKRVATCVKHLEPKIKYPKERKLPEHQCMLNKERNFLYRHFVTEEMFLKETSAHYFYS</sequence>
<gene>
    <name evidence="1" type="ORF">CLUMA_CG012242</name>
</gene>
<protein>
    <submittedName>
        <fullName evidence="1">CLUMA_CG012242, isoform A</fullName>
    </submittedName>
</protein>
<reference evidence="1 2" key="1">
    <citation type="submission" date="2015-04" db="EMBL/GenBank/DDBJ databases">
        <authorList>
            <person name="Syromyatnikov M.Y."/>
            <person name="Popov V.N."/>
        </authorList>
    </citation>
    <scope>NUCLEOTIDE SEQUENCE [LARGE SCALE GENOMIC DNA]</scope>
</reference>
<evidence type="ECO:0000313" key="2">
    <source>
        <dbReference type="Proteomes" id="UP000183832"/>
    </source>
</evidence>
<accession>A0A1J1IFR3</accession>
<keyword evidence="2" id="KW-1185">Reference proteome</keyword>
<evidence type="ECO:0000313" key="1">
    <source>
        <dbReference type="EMBL" id="CRK99093.1"/>
    </source>
</evidence>
<dbReference type="AlphaFoldDB" id="A0A1J1IFR3"/>
<dbReference type="EMBL" id="CVRI01000048">
    <property type="protein sequence ID" value="CRK99093.1"/>
    <property type="molecule type" value="Genomic_DNA"/>
</dbReference>
<organism evidence="1 2">
    <name type="scientific">Clunio marinus</name>
    <dbReference type="NCBI Taxonomy" id="568069"/>
    <lineage>
        <taxon>Eukaryota</taxon>
        <taxon>Metazoa</taxon>
        <taxon>Ecdysozoa</taxon>
        <taxon>Arthropoda</taxon>
        <taxon>Hexapoda</taxon>
        <taxon>Insecta</taxon>
        <taxon>Pterygota</taxon>
        <taxon>Neoptera</taxon>
        <taxon>Endopterygota</taxon>
        <taxon>Diptera</taxon>
        <taxon>Nematocera</taxon>
        <taxon>Chironomoidea</taxon>
        <taxon>Chironomidae</taxon>
        <taxon>Clunio</taxon>
    </lineage>
</organism>
<proteinExistence type="predicted"/>